<evidence type="ECO:0000256" key="3">
    <source>
        <dbReference type="PROSITE-ProRule" id="PRU00335"/>
    </source>
</evidence>
<keyword evidence="2 3" id="KW-0238">DNA-binding</keyword>
<dbReference type="RefSeq" id="WP_094883210.1">
    <property type="nucleotide sequence ID" value="NZ_NPMS01000001.1"/>
</dbReference>
<evidence type="ECO:0000313" key="5">
    <source>
        <dbReference type="EMBL" id="OZU89609.1"/>
    </source>
</evidence>
<organism evidence="5 6">
    <name type="scientific">Virgibacillus indicus</name>
    <dbReference type="NCBI Taxonomy" id="2024554"/>
    <lineage>
        <taxon>Bacteria</taxon>
        <taxon>Bacillati</taxon>
        <taxon>Bacillota</taxon>
        <taxon>Bacilli</taxon>
        <taxon>Bacillales</taxon>
        <taxon>Bacillaceae</taxon>
        <taxon>Virgibacillus</taxon>
    </lineage>
</organism>
<comment type="caution">
    <text evidence="5">The sequence shown here is derived from an EMBL/GenBank/DDBJ whole genome shotgun (WGS) entry which is preliminary data.</text>
</comment>
<evidence type="ECO:0000256" key="1">
    <source>
        <dbReference type="ARBA" id="ARBA00022491"/>
    </source>
</evidence>
<dbReference type="Proteomes" id="UP000216498">
    <property type="component" value="Unassembled WGS sequence"/>
</dbReference>
<keyword evidence="6" id="KW-1185">Reference proteome</keyword>
<dbReference type="EMBL" id="NPMS01000001">
    <property type="protein sequence ID" value="OZU89609.1"/>
    <property type="molecule type" value="Genomic_DNA"/>
</dbReference>
<feature type="domain" description="HTH tetR-type" evidence="4">
    <location>
        <begin position="9"/>
        <end position="70"/>
    </location>
</feature>
<dbReference type="OrthoDB" id="113732at2"/>
<dbReference type="SUPFAM" id="SSF46689">
    <property type="entry name" value="Homeodomain-like"/>
    <property type="match status" value="1"/>
</dbReference>
<dbReference type="Gene3D" id="1.10.357.10">
    <property type="entry name" value="Tetracycline Repressor, domain 2"/>
    <property type="match status" value="1"/>
</dbReference>
<evidence type="ECO:0000259" key="4">
    <source>
        <dbReference type="PROSITE" id="PS50977"/>
    </source>
</evidence>
<proteinExistence type="predicted"/>
<keyword evidence="1" id="KW-0678">Repressor</keyword>
<dbReference type="InterPro" id="IPR001647">
    <property type="entry name" value="HTH_TetR"/>
</dbReference>
<dbReference type="PANTHER" id="PTHR43479:SF11">
    <property type="entry name" value="ACREF_ENVCD OPERON REPRESSOR-RELATED"/>
    <property type="match status" value="1"/>
</dbReference>
<evidence type="ECO:0000313" key="6">
    <source>
        <dbReference type="Proteomes" id="UP000216498"/>
    </source>
</evidence>
<dbReference type="Pfam" id="PF00440">
    <property type="entry name" value="TetR_N"/>
    <property type="match status" value="1"/>
</dbReference>
<dbReference type="PANTHER" id="PTHR43479">
    <property type="entry name" value="ACREF/ENVCD OPERON REPRESSOR-RELATED"/>
    <property type="match status" value="1"/>
</dbReference>
<accession>A0A265NDS0</accession>
<gene>
    <name evidence="5" type="ORF">CIL03_00225</name>
</gene>
<name>A0A265NDS0_9BACI</name>
<dbReference type="PROSITE" id="PS50977">
    <property type="entry name" value="HTH_TETR_2"/>
    <property type="match status" value="1"/>
</dbReference>
<reference evidence="5 6" key="1">
    <citation type="submission" date="2017-08" db="EMBL/GenBank/DDBJ databases">
        <title>Virgibacillus indicus sp. nov. and Virgibacillus profoundi sp. nov, two moderately halophilic bacteria isolated from marine sediment by using the Microfluidic Streak Plate.</title>
        <authorList>
            <person name="Xu B."/>
            <person name="Hu B."/>
            <person name="Wang J."/>
            <person name="Zhu Y."/>
            <person name="Huang L."/>
            <person name="Du W."/>
            <person name="Huang Y."/>
        </authorList>
    </citation>
    <scope>NUCLEOTIDE SEQUENCE [LARGE SCALE GENOMIC DNA]</scope>
    <source>
        <strain evidence="5 6">IO3-P2-C2</strain>
    </source>
</reference>
<dbReference type="AlphaFoldDB" id="A0A265NDS0"/>
<dbReference type="GO" id="GO:0003677">
    <property type="term" value="F:DNA binding"/>
    <property type="evidence" value="ECO:0007669"/>
    <property type="project" value="UniProtKB-UniRule"/>
</dbReference>
<evidence type="ECO:0000256" key="2">
    <source>
        <dbReference type="ARBA" id="ARBA00023125"/>
    </source>
</evidence>
<protein>
    <submittedName>
        <fullName evidence="5">TetR family transcriptional regulator</fullName>
    </submittedName>
</protein>
<dbReference type="InterPro" id="IPR009057">
    <property type="entry name" value="Homeodomain-like_sf"/>
</dbReference>
<feature type="DNA-binding region" description="H-T-H motif" evidence="3">
    <location>
        <begin position="33"/>
        <end position="52"/>
    </location>
</feature>
<dbReference type="InterPro" id="IPR050624">
    <property type="entry name" value="HTH-type_Tx_Regulator"/>
</dbReference>
<sequence length="200" mass="23431">MNGFQKRTEEKKKQILESTFELMNTNASGRNVTMEEIAKHANVAKTTVFKYFGTKENLIHEVFTCFFDEMGEKAKKIMAENGPFEETLLAMSKNKIHYLNKINQSFYMDMMEYITEKGDDGLSLMMDKFSKESYSMMLDLFHRGRKEGKVDLKYSDEFLLLYFRTLVEGISNPQIYEKVVPYTAEWTELLIKGLAPNRRE</sequence>